<gene>
    <name evidence="2" type="ORF">RCO7_08649</name>
</gene>
<keyword evidence="3" id="KW-1185">Reference proteome</keyword>
<dbReference type="AlphaFoldDB" id="A0A1E1LMP6"/>
<evidence type="ECO:0000256" key="1">
    <source>
        <dbReference type="SAM" id="MobiDB-lite"/>
    </source>
</evidence>
<feature type="region of interest" description="Disordered" evidence="1">
    <location>
        <begin position="128"/>
        <end position="190"/>
    </location>
</feature>
<feature type="region of interest" description="Disordered" evidence="1">
    <location>
        <begin position="13"/>
        <end position="32"/>
    </location>
</feature>
<protein>
    <submittedName>
        <fullName evidence="2">Uncharacterized protein</fullName>
    </submittedName>
</protein>
<comment type="caution">
    <text evidence="2">The sequence shown here is derived from an EMBL/GenBank/DDBJ whole genome shotgun (WGS) entry which is preliminary data.</text>
</comment>
<proteinExistence type="predicted"/>
<reference evidence="3" key="1">
    <citation type="submission" date="2016-03" db="EMBL/GenBank/DDBJ databases">
        <authorList>
            <person name="Ploux O."/>
        </authorList>
    </citation>
    <scope>NUCLEOTIDE SEQUENCE [LARGE SCALE GENOMIC DNA]</scope>
    <source>
        <strain evidence="3">UK7</strain>
    </source>
</reference>
<dbReference type="Proteomes" id="UP000178129">
    <property type="component" value="Unassembled WGS sequence"/>
</dbReference>
<sequence length="220" mass="23862">MKEQHLKIDIGTLSAYPNSAPPSPTSGVPKFSNTTSLTIQAAKSKDDKGSALYAEAVQPAIRPKFGTIVVVKPKLESSKSTSSEADAKYLARIISFSYFRTSYKVEIMATGERKSVRVKMLFLSSGSKNEDCGPAGSRQRDDSTVLKSKAFKRTSSPPPGQDNRIGSYETQDTIPEPTSEKKVPSGSAVDDFEDDGWLDSLDFLASSSNVTSLFECCMYS</sequence>
<organism evidence="2 3">
    <name type="scientific">Rhynchosporium graminicola</name>
    <dbReference type="NCBI Taxonomy" id="2792576"/>
    <lineage>
        <taxon>Eukaryota</taxon>
        <taxon>Fungi</taxon>
        <taxon>Dikarya</taxon>
        <taxon>Ascomycota</taxon>
        <taxon>Pezizomycotina</taxon>
        <taxon>Leotiomycetes</taxon>
        <taxon>Helotiales</taxon>
        <taxon>Ploettnerulaceae</taxon>
        <taxon>Rhynchosporium</taxon>
    </lineage>
</organism>
<name>A0A1E1LMP6_9HELO</name>
<evidence type="ECO:0000313" key="2">
    <source>
        <dbReference type="EMBL" id="CZT11778.1"/>
    </source>
</evidence>
<accession>A0A1E1LMP6</accession>
<dbReference type="EMBL" id="FJUW01000063">
    <property type="protein sequence ID" value="CZT11778.1"/>
    <property type="molecule type" value="Genomic_DNA"/>
</dbReference>
<dbReference type="InParanoid" id="A0A1E1LMP6"/>
<evidence type="ECO:0000313" key="3">
    <source>
        <dbReference type="Proteomes" id="UP000178129"/>
    </source>
</evidence>